<sequence>MRAGPMTRLAAALLMLVAPTTILHAADTPAAGATPGPAPALVPATTTVAAVPTPPVTRNGQEVYRRFVEGLSEPDCNDAATERWRAQFGHVPRQLASGGNDVLPLFSYVVEEIRAQHLPTEYALIPFVESGYRPAARSPSGPAGLWQFIAVTARNHEIPIRPGYDGRLSPADSTRAAVRYLKSLHGMLAGDWRLAVMAYNAGEYRVFNALKRAGQEARDATPDSLPVPQITQTYVRKLHALSCLIKEAGTRETWMAAMDREVPALTAIPVPDGIRDLDTLADRHVTDAARLKRLNPAHADGRLARIGQPVSLLVPQSAAAPPVFMAEAPPDIDMPAADAAPDTASQAQRVHTVAAGESPWSIAKRYGLSTQQLLGRNALTARSVLRPGMLLQIDAR</sequence>
<dbReference type="Pfam" id="PF01464">
    <property type="entry name" value="SLT"/>
    <property type="match status" value="1"/>
</dbReference>
<dbReference type="OrthoDB" id="9815002at2"/>
<evidence type="ECO:0000256" key="1">
    <source>
        <dbReference type="ARBA" id="ARBA00007734"/>
    </source>
</evidence>
<dbReference type="GO" id="GO:0016020">
    <property type="term" value="C:membrane"/>
    <property type="evidence" value="ECO:0007669"/>
    <property type="project" value="InterPro"/>
</dbReference>
<protein>
    <submittedName>
        <fullName evidence="4">Lytic transglycosylase</fullName>
    </submittedName>
</protein>
<keyword evidence="5" id="KW-1185">Reference proteome</keyword>
<evidence type="ECO:0000259" key="3">
    <source>
        <dbReference type="PROSITE" id="PS51782"/>
    </source>
</evidence>
<dbReference type="InterPro" id="IPR036779">
    <property type="entry name" value="LysM_dom_sf"/>
</dbReference>
<dbReference type="GO" id="GO:0000270">
    <property type="term" value="P:peptidoglycan metabolic process"/>
    <property type="evidence" value="ECO:0007669"/>
    <property type="project" value="InterPro"/>
</dbReference>
<dbReference type="Pfam" id="PF01476">
    <property type="entry name" value="LysM"/>
    <property type="match status" value="1"/>
</dbReference>
<gene>
    <name evidence="4" type="ORF">CNR27_07750</name>
</gene>
<dbReference type="PROSITE" id="PS51782">
    <property type="entry name" value="LYSM"/>
    <property type="match status" value="1"/>
</dbReference>
<evidence type="ECO:0000313" key="4">
    <source>
        <dbReference type="EMBL" id="ATD67340.1"/>
    </source>
</evidence>
<feature type="signal peptide" evidence="2">
    <location>
        <begin position="1"/>
        <end position="25"/>
    </location>
</feature>
<dbReference type="RefSeq" id="WP_096297675.1">
    <property type="nucleotide sequence ID" value="NZ_CP023406.1"/>
</dbReference>
<name>A0A290XDX8_9GAMM</name>
<keyword evidence="2" id="KW-0732">Signal</keyword>
<dbReference type="SUPFAM" id="SSF53955">
    <property type="entry name" value="Lysozyme-like"/>
    <property type="match status" value="1"/>
</dbReference>
<dbReference type="InterPro" id="IPR008258">
    <property type="entry name" value="Transglycosylase_SLT_dom_1"/>
</dbReference>
<dbReference type="InterPro" id="IPR023346">
    <property type="entry name" value="Lysozyme-like_dom_sf"/>
</dbReference>
<dbReference type="CDD" id="cd00118">
    <property type="entry name" value="LysM"/>
    <property type="match status" value="1"/>
</dbReference>
<dbReference type="KEGG" id="lum:CNR27_07750"/>
<dbReference type="CDD" id="cd16894">
    <property type="entry name" value="MltD-like"/>
    <property type="match status" value="1"/>
</dbReference>
<proteinExistence type="inferred from homology"/>
<feature type="domain" description="LysM" evidence="3">
    <location>
        <begin position="349"/>
        <end position="393"/>
    </location>
</feature>
<comment type="similarity">
    <text evidence="1">Belongs to the transglycosylase Slt family.</text>
</comment>
<dbReference type="AlphaFoldDB" id="A0A290XDX8"/>
<dbReference type="SUPFAM" id="SSF54106">
    <property type="entry name" value="LysM domain"/>
    <property type="match status" value="1"/>
</dbReference>
<dbReference type="SMART" id="SM00257">
    <property type="entry name" value="LysM"/>
    <property type="match status" value="1"/>
</dbReference>
<feature type="chain" id="PRO_5013375914" evidence="2">
    <location>
        <begin position="26"/>
        <end position="396"/>
    </location>
</feature>
<dbReference type="Gene3D" id="3.10.350.10">
    <property type="entry name" value="LysM domain"/>
    <property type="match status" value="1"/>
</dbReference>
<dbReference type="InterPro" id="IPR018392">
    <property type="entry name" value="LysM"/>
</dbReference>
<reference evidence="5" key="1">
    <citation type="submission" date="2017-09" db="EMBL/GenBank/DDBJ databases">
        <title>Luteimonas liuhanmingii sp.nov., isolated from the intestinal contents of Tibetan Plateau Pika in Yushu, Qinghai Province, China.</title>
        <authorList>
            <person name="Gui Z."/>
        </authorList>
    </citation>
    <scope>NUCLEOTIDE SEQUENCE [LARGE SCALE GENOMIC DNA]</scope>
    <source>
        <strain evidence="5">100111</strain>
    </source>
</reference>
<accession>A0A290XDX8</accession>
<dbReference type="Gene3D" id="1.10.530.10">
    <property type="match status" value="1"/>
</dbReference>
<dbReference type="Proteomes" id="UP000218968">
    <property type="component" value="Chromosome"/>
</dbReference>
<dbReference type="GO" id="GO:0008933">
    <property type="term" value="F:peptidoglycan lytic transglycosylase activity"/>
    <property type="evidence" value="ECO:0007669"/>
    <property type="project" value="InterPro"/>
</dbReference>
<organism evidence="4 5">
    <name type="scientific">Luteimonas chenhongjianii</name>
    <dbReference type="NCBI Taxonomy" id="2006110"/>
    <lineage>
        <taxon>Bacteria</taxon>
        <taxon>Pseudomonadati</taxon>
        <taxon>Pseudomonadota</taxon>
        <taxon>Gammaproteobacteria</taxon>
        <taxon>Lysobacterales</taxon>
        <taxon>Lysobacteraceae</taxon>
        <taxon>Luteimonas</taxon>
    </lineage>
</organism>
<dbReference type="EMBL" id="CP023406">
    <property type="protein sequence ID" value="ATD67340.1"/>
    <property type="molecule type" value="Genomic_DNA"/>
</dbReference>
<dbReference type="InterPro" id="IPR000189">
    <property type="entry name" value="Transglyc_AS"/>
</dbReference>
<evidence type="ECO:0000256" key="2">
    <source>
        <dbReference type="SAM" id="SignalP"/>
    </source>
</evidence>
<dbReference type="PROSITE" id="PS00922">
    <property type="entry name" value="TRANSGLYCOSYLASE"/>
    <property type="match status" value="1"/>
</dbReference>
<evidence type="ECO:0000313" key="5">
    <source>
        <dbReference type="Proteomes" id="UP000218968"/>
    </source>
</evidence>